<dbReference type="EMBL" id="CAJVQB010000395">
    <property type="protein sequence ID" value="CAG8486429.1"/>
    <property type="molecule type" value="Genomic_DNA"/>
</dbReference>
<evidence type="ECO:0000313" key="2">
    <source>
        <dbReference type="EMBL" id="CAG8486429.1"/>
    </source>
</evidence>
<comment type="caution">
    <text evidence="2">The sequence shown here is derived from an EMBL/GenBank/DDBJ whole genome shotgun (WGS) entry which is preliminary data.</text>
</comment>
<reference evidence="2 3" key="1">
    <citation type="submission" date="2021-06" db="EMBL/GenBank/DDBJ databases">
        <authorList>
            <person name="Kallberg Y."/>
            <person name="Tangrot J."/>
            <person name="Rosling A."/>
        </authorList>
    </citation>
    <scope>NUCLEOTIDE SEQUENCE [LARGE SCALE GENOMIC DNA]</scope>
    <source>
        <strain evidence="2 3">120-4 pot B 10/14</strain>
    </source>
</reference>
<dbReference type="Proteomes" id="UP000789901">
    <property type="component" value="Unassembled WGS sequence"/>
</dbReference>
<feature type="compositionally biased region" description="Basic residues" evidence="1">
    <location>
        <begin position="1"/>
        <end position="11"/>
    </location>
</feature>
<accession>A0ABM8VZJ1</accession>
<proteinExistence type="predicted"/>
<keyword evidence="3" id="KW-1185">Reference proteome</keyword>
<name>A0ABM8VZJ1_GIGMA</name>
<feature type="compositionally biased region" description="Polar residues" evidence="1">
    <location>
        <begin position="13"/>
        <end position="22"/>
    </location>
</feature>
<feature type="region of interest" description="Disordered" evidence="1">
    <location>
        <begin position="1"/>
        <end position="34"/>
    </location>
</feature>
<evidence type="ECO:0000313" key="3">
    <source>
        <dbReference type="Proteomes" id="UP000789901"/>
    </source>
</evidence>
<protein>
    <submittedName>
        <fullName evidence="2">24255_t:CDS:1</fullName>
    </submittedName>
</protein>
<evidence type="ECO:0000256" key="1">
    <source>
        <dbReference type="SAM" id="MobiDB-lite"/>
    </source>
</evidence>
<sequence>MSSRTSKKHANKILNTNTANNKQKSKKSHTVDYGKKDIPVTSYKKKQDTVTPVVEHQTIDDILNSFDDNNEIEVSESS</sequence>
<organism evidence="2 3">
    <name type="scientific">Gigaspora margarita</name>
    <dbReference type="NCBI Taxonomy" id="4874"/>
    <lineage>
        <taxon>Eukaryota</taxon>
        <taxon>Fungi</taxon>
        <taxon>Fungi incertae sedis</taxon>
        <taxon>Mucoromycota</taxon>
        <taxon>Glomeromycotina</taxon>
        <taxon>Glomeromycetes</taxon>
        <taxon>Diversisporales</taxon>
        <taxon>Gigasporaceae</taxon>
        <taxon>Gigaspora</taxon>
    </lineage>
</organism>
<gene>
    <name evidence="2" type="ORF">GMARGA_LOCUS1502</name>
</gene>